<name>A0A0U3DQR9_9EURY</name>
<evidence type="ECO:0000256" key="1">
    <source>
        <dbReference type="SAM" id="Phobius"/>
    </source>
</evidence>
<proteinExistence type="predicted"/>
<dbReference type="RefSeq" id="WP_232299182.1">
    <property type="nucleotide sequence ID" value="NZ_CP011266.1"/>
</dbReference>
<dbReference type="GeneID" id="26735910"/>
<keyword evidence="1" id="KW-0812">Transmembrane</keyword>
<protein>
    <submittedName>
        <fullName evidence="2">Uncharacterized protein</fullName>
    </submittedName>
</protein>
<evidence type="ECO:0000313" key="3">
    <source>
        <dbReference type="Proteomes" id="UP000067738"/>
    </source>
</evidence>
<dbReference type="EMBL" id="CP011266">
    <property type="protein sequence ID" value="ALT68729.1"/>
    <property type="molecule type" value="Genomic_DNA"/>
</dbReference>
<organism evidence="2 3">
    <name type="scientific">Methanobrevibacter millerae</name>
    <dbReference type="NCBI Taxonomy" id="230361"/>
    <lineage>
        <taxon>Archaea</taxon>
        <taxon>Methanobacteriati</taxon>
        <taxon>Methanobacteriota</taxon>
        <taxon>Methanomada group</taxon>
        <taxon>Methanobacteria</taxon>
        <taxon>Methanobacteriales</taxon>
        <taxon>Methanobacteriaceae</taxon>
        <taxon>Methanobrevibacter</taxon>
    </lineage>
</organism>
<reference evidence="2 3" key="1">
    <citation type="submission" date="2015-04" db="EMBL/GenBank/DDBJ databases">
        <title>The complete genome sequence of the rumen methanogen Methanobrevibacter millerae SM9.</title>
        <authorList>
            <person name="Leahy S.C."/>
            <person name="Kelly W.J."/>
            <person name="Pacheco D.M."/>
            <person name="Li D."/>
            <person name="Altermann E."/>
            <person name="Attwood G.T."/>
        </authorList>
    </citation>
    <scope>NUCLEOTIDE SEQUENCE [LARGE SCALE GENOMIC DNA]</scope>
    <source>
        <strain evidence="2 3">SM9</strain>
    </source>
</reference>
<dbReference type="Proteomes" id="UP000067738">
    <property type="component" value="Chromosome"/>
</dbReference>
<gene>
    <name evidence="2" type="ORF">sm9_0940</name>
</gene>
<keyword evidence="1" id="KW-0472">Membrane</keyword>
<keyword evidence="1" id="KW-1133">Transmembrane helix</keyword>
<accession>A0A0U3DQR9</accession>
<evidence type="ECO:0000313" key="2">
    <source>
        <dbReference type="EMBL" id="ALT68729.1"/>
    </source>
</evidence>
<keyword evidence="3" id="KW-1185">Reference proteome</keyword>
<dbReference type="PATRIC" id="fig|230361.4.peg.969"/>
<dbReference type="KEGG" id="mmil:sm9_0940"/>
<dbReference type="AlphaFoldDB" id="A0A0U3DQR9"/>
<sequence length="418" mass="45297">MSTKWRNTSVKIVLILFVVCIMLFAFSFVNHTSFTGKSFAEAYGLPIGQSMFDGDSILDDKAPVEVPLLGNPLFIVHEITTLDLKGLLMTLTTGYVPFDYSTISSEGIDSYGNARGFEGPGYLTLDGDKLAVKAPDNYIWGYSSPYKVLTKTNSGVDVVENGTVVQSVPTDKIKELNFHNDFYNVTSILNWYNNDATVGSNFTLEKGIVGFSDGRNNISYSDVERIFGKNVSDYVDAYPAGSPIVLYMGNTTEVAAEDYYTYLGSHPEYGDSVREYNARQFVEAWNNTVIPPHSSGNGHDYVSFGSAADASAPGGSAAHGVCPPARALRAAVLGEGFSLPVGMDGSENAVLFGYNPARDIKVTNTHDFPVKIIMWTQGEGTGMAIYAKLIRYVPTDQVNTSNLTTNATISQDIGNSST</sequence>
<feature type="transmembrane region" description="Helical" evidence="1">
    <location>
        <begin position="12"/>
        <end position="29"/>
    </location>
</feature>